<dbReference type="InterPro" id="IPR016064">
    <property type="entry name" value="NAD/diacylglycerol_kinase_sf"/>
</dbReference>
<evidence type="ECO:0000259" key="1">
    <source>
        <dbReference type="PROSITE" id="PS50146"/>
    </source>
</evidence>
<dbReference type="GO" id="GO:0016020">
    <property type="term" value="C:membrane"/>
    <property type="evidence" value="ECO:0007669"/>
    <property type="project" value="TreeGrafter"/>
</dbReference>
<dbReference type="GO" id="GO:0005737">
    <property type="term" value="C:cytoplasm"/>
    <property type="evidence" value="ECO:0007669"/>
    <property type="project" value="TreeGrafter"/>
</dbReference>
<gene>
    <name evidence="2" type="ORF">AAE3_LOCUS12410</name>
</gene>
<dbReference type="InterPro" id="IPR050187">
    <property type="entry name" value="Lipid_Phosphate_FormReg"/>
</dbReference>
<reference evidence="2 3" key="1">
    <citation type="submission" date="2020-01" db="EMBL/GenBank/DDBJ databases">
        <authorList>
            <person name="Gupta K D."/>
        </authorList>
    </citation>
    <scope>NUCLEOTIDE SEQUENCE [LARGE SCALE GENOMIC DNA]</scope>
</reference>
<dbReference type="GO" id="GO:0001727">
    <property type="term" value="F:lipid kinase activity"/>
    <property type="evidence" value="ECO:0007669"/>
    <property type="project" value="TreeGrafter"/>
</dbReference>
<protein>
    <recommendedName>
        <fullName evidence="1">DAGKc domain-containing protein</fullName>
    </recommendedName>
</protein>
<dbReference type="InterPro" id="IPR001206">
    <property type="entry name" value="Diacylglycerol_kinase_cat_dom"/>
</dbReference>
<dbReference type="InterPro" id="IPR017438">
    <property type="entry name" value="ATP-NAD_kinase_N"/>
</dbReference>
<sequence>MLLVLVNPVCGDKSAAAFFAAHVVPRLNEHTAVHVQTTSAGHAGRVVVEHATRPLTLVLGSGDGTLHDILNALHAASITTPVHFVLVPCGTANALYSSLFPPPPVPDLAYKLQSLHAFLQNKATTTLLSLATTTISAQNAPVSTSIASVVVSTALHASILHDSEALRERHPGIERFKLAAQQNSTKWYNARLNLTPSSLGFVQIYNPSSKSLIPHPDSSNDSPAVEIQGPFAYFLSTVNVDRLEPAFRIAPLARAIPPSAPAFDIVVLRPLRDPTIHQDTPDARSSFVAKTWKVLGGAYQDGQHVEFVYTEQGDIASGVHGVSVIEYFRCGGWQWTPDDADPDAHLVCSDGAISTIPPHGKATAAVDTFSHHFSVYN</sequence>
<dbReference type="SMART" id="SM00046">
    <property type="entry name" value="DAGKc"/>
    <property type="match status" value="1"/>
</dbReference>
<dbReference type="Proteomes" id="UP000467700">
    <property type="component" value="Unassembled WGS sequence"/>
</dbReference>
<dbReference type="GO" id="GO:0046512">
    <property type="term" value="P:sphingosine biosynthetic process"/>
    <property type="evidence" value="ECO:0007669"/>
    <property type="project" value="TreeGrafter"/>
</dbReference>
<evidence type="ECO:0000313" key="3">
    <source>
        <dbReference type="Proteomes" id="UP000467700"/>
    </source>
</evidence>
<feature type="domain" description="DAGKc" evidence="1">
    <location>
        <begin position="1"/>
        <end position="115"/>
    </location>
</feature>
<dbReference type="EMBL" id="CACVBS010000086">
    <property type="protein sequence ID" value="CAA7270164.1"/>
    <property type="molecule type" value="Genomic_DNA"/>
</dbReference>
<dbReference type="SUPFAM" id="SSF111331">
    <property type="entry name" value="NAD kinase/diacylglycerol kinase-like"/>
    <property type="match status" value="1"/>
</dbReference>
<organism evidence="2 3">
    <name type="scientific">Cyclocybe aegerita</name>
    <name type="common">Black poplar mushroom</name>
    <name type="synonym">Agrocybe aegerita</name>
    <dbReference type="NCBI Taxonomy" id="1973307"/>
    <lineage>
        <taxon>Eukaryota</taxon>
        <taxon>Fungi</taxon>
        <taxon>Dikarya</taxon>
        <taxon>Basidiomycota</taxon>
        <taxon>Agaricomycotina</taxon>
        <taxon>Agaricomycetes</taxon>
        <taxon>Agaricomycetidae</taxon>
        <taxon>Agaricales</taxon>
        <taxon>Agaricineae</taxon>
        <taxon>Bolbitiaceae</taxon>
        <taxon>Cyclocybe</taxon>
    </lineage>
</organism>
<dbReference type="Gene3D" id="3.40.50.10330">
    <property type="entry name" value="Probable inorganic polyphosphate/atp-NAD kinase, domain 1"/>
    <property type="match status" value="1"/>
</dbReference>
<comment type="caution">
    <text evidence="2">The sequence shown here is derived from an EMBL/GenBank/DDBJ whole genome shotgun (WGS) entry which is preliminary data.</text>
</comment>
<dbReference type="PROSITE" id="PS50146">
    <property type="entry name" value="DAGK"/>
    <property type="match status" value="1"/>
</dbReference>
<proteinExistence type="predicted"/>
<dbReference type="AlphaFoldDB" id="A0A8S0W0F7"/>
<dbReference type="Pfam" id="PF00781">
    <property type="entry name" value="DAGK_cat"/>
    <property type="match status" value="1"/>
</dbReference>
<evidence type="ECO:0000313" key="2">
    <source>
        <dbReference type="EMBL" id="CAA7270164.1"/>
    </source>
</evidence>
<dbReference type="PANTHER" id="PTHR12358:SF105">
    <property type="entry name" value="DAGKC DOMAIN-CONTAINING PROTEIN"/>
    <property type="match status" value="1"/>
</dbReference>
<name>A0A8S0W0F7_CYCAE</name>
<dbReference type="OrthoDB" id="336240at2759"/>
<dbReference type="PANTHER" id="PTHR12358">
    <property type="entry name" value="SPHINGOSINE KINASE"/>
    <property type="match status" value="1"/>
</dbReference>
<accession>A0A8S0W0F7</accession>
<keyword evidence="3" id="KW-1185">Reference proteome</keyword>